<sequence>MFIAKKRLYHILLSIVCIDKRTDTASWLFVLRYLVIDILFIR</sequence>
<gene>
    <name evidence="1" type="ORF">HMPREF0973_01311</name>
</gene>
<reference evidence="1 2" key="1">
    <citation type="submission" date="2009-09" db="EMBL/GenBank/DDBJ databases">
        <authorList>
            <person name="Weinstock G."/>
            <person name="Sodergren E."/>
            <person name="Clifton S."/>
            <person name="Fulton L."/>
            <person name="Fulton B."/>
            <person name="Courtney L."/>
            <person name="Fronick C."/>
            <person name="Harrison M."/>
            <person name="Strong C."/>
            <person name="Farmer C."/>
            <person name="Delahaunty K."/>
            <person name="Markovic C."/>
            <person name="Hall O."/>
            <person name="Minx P."/>
            <person name="Tomlinson C."/>
            <person name="Mitreva M."/>
            <person name="Nelson J."/>
            <person name="Hou S."/>
            <person name="Wollam A."/>
            <person name="Pepin K.H."/>
            <person name="Johnson M."/>
            <person name="Bhonagiri V."/>
            <person name="Nash W.E."/>
            <person name="Warren W."/>
            <person name="Chinwalla A."/>
            <person name="Mardis E.R."/>
            <person name="Wilson R.K."/>
        </authorList>
    </citation>
    <scope>NUCLEOTIDE SEQUENCE [LARGE SCALE GENOMIC DNA]</scope>
    <source>
        <strain evidence="1 2">F0319</strain>
    </source>
</reference>
<evidence type="ECO:0000313" key="1">
    <source>
        <dbReference type="EMBL" id="EEX18776.1"/>
    </source>
</evidence>
<dbReference type="HOGENOM" id="CLU_3256049_0_0_10"/>
<proteinExistence type="predicted"/>
<dbReference type="Proteomes" id="UP000003327">
    <property type="component" value="Unassembled WGS sequence"/>
</dbReference>
<dbReference type="EMBL" id="ACVA01000031">
    <property type="protein sequence ID" value="EEX18776.1"/>
    <property type="molecule type" value="Genomic_DNA"/>
</dbReference>
<accession>C9MNX3</accession>
<dbReference type="AlphaFoldDB" id="C9MNX3"/>
<comment type="caution">
    <text evidence="1">The sequence shown here is derived from an EMBL/GenBank/DDBJ whole genome shotgun (WGS) entry which is preliminary data.</text>
</comment>
<evidence type="ECO:0000313" key="2">
    <source>
        <dbReference type="Proteomes" id="UP000003327"/>
    </source>
</evidence>
<protein>
    <submittedName>
        <fullName evidence="1">Uncharacterized protein</fullName>
    </submittedName>
</protein>
<name>C9MNX3_9BACT</name>
<keyword evidence="2" id="KW-1185">Reference proteome</keyword>
<organism evidence="1 2">
    <name type="scientific">Prevotella veroralis F0319</name>
    <dbReference type="NCBI Taxonomy" id="649761"/>
    <lineage>
        <taxon>Bacteria</taxon>
        <taxon>Pseudomonadati</taxon>
        <taxon>Bacteroidota</taxon>
        <taxon>Bacteroidia</taxon>
        <taxon>Bacteroidales</taxon>
        <taxon>Prevotellaceae</taxon>
        <taxon>Prevotella</taxon>
    </lineage>
</organism>